<evidence type="ECO:0000313" key="3">
    <source>
        <dbReference type="Proteomes" id="UP001489902"/>
    </source>
</evidence>
<evidence type="ECO:0000313" key="2">
    <source>
        <dbReference type="EMBL" id="WZH42179.1"/>
    </source>
</evidence>
<name>A0ABZ2WQV6_9HYPO</name>
<keyword evidence="1" id="KW-0472">Membrane</keyword>
<keyword evidence="1" id="KW-1133">Transmembrane helix</keyword>
<feature type="transmembrane region" description="Helical" evidence="1">
    <location>
        <begin position="47"/>
        <end position="75"/>
    </location>
</feature>
<keyword evidence="1" id="KW-0812">Transmembrane</keyword>
<accession>A0ABZ2WQV6</accession>
<reference evidence="2 3" key="1">
    <citation type="submission" date="2024-04" db="EMBL/GenBank/DDBJ databases">
        <title>Complete genome sequence of Fusarium acuminatum.</title>
        <authorList>
            <person name="Lan B."/>
        </authorList>
    </citation>
    <scope>NUCLEOTIDE SEQUENCE [LARGE SCALE GENOMIC DNA]</scope>
    <source>
        <strain evidence="2">1A</strain>
    </source>
</reference>
<sequence>MAAIILETTGTRISAIASLSIARAFIASASPWEIFWIASQQHSKKKVIILLQCLIPLLAFLVNLIATFTSTILLFDFNITPIAVLNTTASIAIGFDAAKDVADFSGTSYWQSRPLAHWRFAETHPTAAGNLTPPKGVADTGDIYRAFIPFANVEDRTSLELLSGPTIVTNLRTICLAPSLGTANLVYKTADTFTAEGLYLEAQVEPSTGWEGGPKVNGNDSLQFSCRINNDWDQTDSEAWPLSMCSFTELDQADVLHDKSLQNPLSGQPYAFQPVILLNASDVLNGMTTTWNETGQNWTSVVIPKWAQPSKIVGDDVWSTALTAKGTELFQASVCFITQNKPLLYNVTMSGKDISAEPRSQPKWRRLHAKTGTEFIKQLGVGISPLDYKARGILDLDIRSGATSFGDDQDDEYANLYDFIEAALFDYSNTGGWTFNNDAFTGSVDSSLVWSAHPEHSLLVQTVLQQTGNPAEALQNLFFRFYQMIFYDMLPYYTAQQRFELAKAKQVLNPTQWTGLIIILSVVAVHLALTLMVIWLFATYTGLSMLGNAWQAVSQSISPDTITVVQAVSNDGMRDKDVQKWTKSTVYNERTYGLSVSVSNGGSRMRER</sequence>
<gene>
    <name evidence="2" type="ORF">QYS62_003169</name>
</gene>
<keyword evidence="3" id="KW-1185">Reference proteome</keyword>
<feature type="transmembrane region" description="Helical" evidence="1">
    <location>
        <begin position="513"/>
        <end position="538"/>
    </location>
</feature>
<evidence type="ECO:0000256" key="1">
    <source>
        <dbReference type="SAM" id="Phobius"/>
    </source>
</evidence>
<dbReference type="EMBL" id="CP151261">
    <property type="protein sequence ID" value="WZH42179.1"/>
    <property type="molecule type" value="Genomic_DNA"/>
</dbReference>
<dbReference type="Proteomes" id="UP001489902">
    <property type="component" value="Chromosome 2"/>
</dbReference>
<protein>
    <submittedName>
        <fullName evidence="2">Uncharacterized protein</fullName>
    </submittedName>
</protein>
<organism evidence="2 3">
    <name type="scientific">Fusarium acuminatum</name>
    <dbReference type="NCBI Taxonomy" id="5515"/>
    <lineage>
        <taxon>Eukaryota</taxon>
        <taxon>Fungi</taxon>
        <taxon>Dikarya</taxon>
        <taxon>Ascomycota</taxon>
        <taxon>Pezizomycotina</taxon>
        <taxon>Sordariomycetes</taxon>
        <taxon>Hypocreomycetidae</taxon>
        <taxon>Hypocreales</taxon>
        <taxon>Nectriaceae</taxon>
        <taxon>Fusarium</taxon>
        <taxon>Fusarium tricinctum species complex</taxon>
    </lineage>
</organism>
<proteinExistence type="predicted"/>